<dbReference type="InterPro" id="IPR007253">
    <property type="entry name" value="Cell_wall-bd_2"/>
</dbReference>
<dbReference type="PANTHER" id="PTHR30032:SF4">
    <property type="entry name" value="AMIDASE ENHANCER"/>
    <property type="match status" value="1"/>
</dbReference>
<accession>A0ABV9R3R5</accession>
<comment type="caution">
    <text evidence="1">The sequence shown here is derived from an EMBL/GenBank/DDBJ whole genome shotgun (WGS) entry which is preliminary data.</text>
</comment>
<evidence type="ECO:0000313" key="1">
    <source>
        <dbReference type="EMBL" id="MFC4827983.1"/>
    </source>
</evidence>
<sequence>MTLLSIWQPSVATAAEIAPNLVSLSRTSGDVVAHGEDVVIAWAFDAPVDSVTVTLQDGLGGRQYLSGGWGGATSGEARGTIDTAAWPGGSVAFESVRYSWMSGETYHSVELDAQGDVLWISEGLADVPPAGQAIDVAPFEVQSDVDLSIPPALLAAARTTGEVAIDGDLLAISWETDRAVDSVAFRLRDSLGRSHRIEWSSWLDGAGPATAGTATAQIETPLWAGGEVVFDGLDYGWGGGSMSLDATGAVVFKQPAGLADATLPGSGLEHLRFTVDSAFDPAAVPLLTSLTRTSPDLVRGGDEIVLEWAFDSPVDSVRVLLRDVLGGQHVLDGWMFGPADAGDMRAIVDTAEWPRGEVVLEGIEYSWGGGGSWAGLDANGEVIWTSGADVEIPPAADAISFAPFQVESDVDLSIPPAVTSLSRISADVLANGDELQVAWSSDRPVEQVALRFRDPIGVQHRIWWSMWEGDGTPATEGIARGAIDTTRWAGGEAVFDGIEYRWGNSSISLDATGAVESRSPSGLQDAVLPMADLPGLSFTVESDIDLTAVPSLSSVTRISGDVLRDGEQPQIAWEFDAPVHWVAFGYVDGLGRRSALMWSGEPATSGIASVMLEGAQWAPGDAELTEVRYSFSGDRSIVLSRDGSIASKSPAGIDDPVPYAPGFAALDFVVETDAVFETVTVPAPVFTDATCDASAHLLLQDFEHGWWEWSPAGAGYGSFGDSFNGEPWFPFDDRTYTVTAYFEDGWGTTGETRWTHAFGDPGSCGPLLEFPSAPAPAISGDPVVGSALAAVTGEWAPTPDALSFQWMRDGSPIDGATQPTLALTWADAGTAIAVEVTGVKDGYVPTTRSSDPVLVTEPAPPVDPVTRVSGEGRAGRSVAVSAAGWAPGVDVAFVVNGSDEASAIAGAALAGASDGPVLPVKASSIPADVRAELDRLDPARIVVLGEARTVGDEVIEQLDEYTAGSVTRVAGEGVFGMSAAVSASGWPSGAEVAFVVNESDEASAFPGAALAASAGGPLLAVEDSSIPAEIVAELRRLDPERIVVLGATDQVGEAIMSQLGDYTDGPVTRVAGDRRFGTSAAISATGWSPGVGVAFVVNAADDASAIAGAALAGRSHAPVLSVRESSIPAEVRAELDRLAPKRIVVLGTTDAVDGGVLAELEAFVSG</sequence>
<proteinExistence type="predicted"/>
<reference evidence="2" key="1">
    <citation type="journal article" date="2019" name="Int. J. Syst. Evol. Microbiol.">
        <title>The Global Catalogue of Microorganisms (GCM) 10K type strain sequencing project: providing services to taxonomists for standard genome sequencing and annotation.</title>
        <authorList>
            <consortium name="The Broad Institute Genomics Platform"/>
            <consortium name="The Broad Institute Genome Sequencing Center for Infectious Disease"/>
            <person name="Wu L."/>
            <person name="Ma J."/>
        </authorList>
    </citation>
    <scope>NUCLEOTIDE SEQUENCE [LARGE SCALE GENOMIC DNA]</scope>
    <source>
        <strain evidence="2">CGMCC 1.12192</strain>
    </source>
</reference>
<organism evidence="1 2">
    <name type="scientific">Agromyces aurantiacus</name>
    <dbReference type="NCBI Taxonomy" id="165814"/>
    <lineage>
        <taxon>Bacteria</taxon>
        <taxon>Bacillati</taxon>
        <taxon>Actinomycetota</taxon>
        <taxon>Actinomycetes</taxon>
        <taxon>Micrococcales</taxon>
        <taxon>Microbacteriaceae</taxon>
        <taxon>Agromyces</taxon>
    </lineage>
</organism>
<gene>
    <name evidence="1" type="ORF">ACFPER_04215</name>
</gene>
<protein>
    <submittedName>
        <fullName evidence="1">Cell wall-binding repeat-containing protein</fullName>
    </submittedName>
</protein>
<dbReference type="RefSeq" id="WP_204390828.1">
    <property type="nucleotide sequence ID" value="NZ_JAFBBW010000001.1"/>
</dbReference>
<keyword evidence="2" id="KW-1185">Reference proteome</keyword>
<dbReference type="InterPro" id="IPR051922">
    <property type="entry name" value="Bact_Sporulation_Assoc"/>
</dbReference>
<evidence type="ECO:0000313" key="2">
    <source>
        <dbReference type="Proteomes" id="UP001595960"/>
    </source>
</evidence>
<name>A0ABV9R3R5_9MICO</name>
<dbReference type="Gene3D" id="2.60.40.2700">
    <property type="match status" value="1"/>
</dbReference>
<dbReference type="EMBL" id="JBHSJC010000001">
    <property type="protein sequence ID" value="MFC4827983.1"/>
    <property type="molecule type" value="Genomic_DNA"/>
</dbReference>
<dbReference type="Pfam" id="PF04122">
    <property type="entry name" value="CW_binding_2"/>
    <property type="match status" value="2"/>
</dbReference>
<dbReference type="Proteomes" id="UP001595960">
    <property type="component" value="Unassembled WGS sequence"/>
</dbReference>
<dbReference type="PANTHER" id="PTHR30032">
    <property type="entry name" value="N-ACETYLMURAMOYL-L-ALANINE AMIDASE-RELATED"/>
    <property type="match status" value="1"/>
</dbReference>